<evidence type="ECO:0000256" key="13">
    <source>
        <dbReference type="PROSITE-ProRule" id="PRU00104"/>
    </source>
</evidence>
<evidence type="ECO:0000313" key="17">
    <source>
        <dbReference type="Proteomes" id="UP000653454"/>
    </source>
</evidence>
<evidence type="ECO:0000313" key="16">
    <source>
        <dbReference type="EMBL" id="CAG9135646.1"/>
    </source>
</evidence>
<comment type="catalytic activity">
    <reaction evidence="1">
        <text>S-ubiquitinyl-[E2 ubiquitin-conjugating enzyme]-L-cysteine + [acceptor protein]-L-lysine = [E2 ubiquitin-conjugating enzyme]-L-cysteine + N(6)-ubiquitinyl-[acceptor protein]-L-lysine.</text>
        <dbReference type="EC" id="2.3.2.26"/>
    </reaction>
</comment>
<dbReference type="InterPro" id="IPR044611">
    <property type="entry name" value="E3A/B/C-like"/>
</dbReference>
<evidence type="ECO:0000256" key="7">
    <source>
        <dbReference type="ARBA" id="ARBA00022843"/>
    </source>
</evidence>
<reference evidence="16" key="1">
    <citation type="submission" date="2020-11" db="EMBL/GenBank/DDBJ databases">
        <authorList>
            <person name="Whiteford S."/>
        </authorList>
    </citation>
    <scope>NUCLEOTIDE SEQUENCE</scope>
</reference>
<evidence type="ECO:0000256" key="3">
    <source>
        <dbReference type="ARBA" id="ARBA00012485"/>
    </source>
</evidence>
<gene>
    <name evidence="16" type="ORF">PLXY2_LOCUS13891</name>
</gene>
<dbReference type="InterPro" id="IPR000048">
    <property type="entry name" value="IQ_motif_EF-hand-BS"/>
</dbReference>
<dbReference type="EMBL" id="CAJHNJ030000109">
    <property type="protein sequence ID" value="CAG9135646.1"/>
    <property type="molecule type" value="Genomic_DNA"/>
</dbReference>
<dbReference type="FunFam" id="3.30.2410.10:FF:000011">
    <property type="entry name" value="Putative Ubiquitin-protein ligase E3C"/>
    <property type="match status" value="1"/>
</dbReference>
<keyword evidence="5" id="KW-0808">Transferase</keyword>
<proteinExistence type="inferred from homology"/>
<evidence type="ECO:0000256" key="6">
    <source>
        <dbReference type="ARBA" id="ARBA00022786"/>
    </source>
</evidence>
<dbReference type="SMART" id="SM00119">
    <property type="entry name" value="HECTc"/>
    <property type="match status" value="1"/>
</dbReference>
<dbReference type="PROSITE" id="PS50237">
    <property type="entry name" value="HECT"/>
    <property type="match status" value="1"/>
</dbReference>
<evidence type="ECO:0000256" key="12">
    <source>
        <dbReference type="ARBA" id="ARBA00081642"/>
    </source>
</evidence>
<evidence type="ECO:0000256" key="11">
    <source>
        <dbReference type="ARBA" id="ARBA00077269"/>
    </source>
</evidence>
<dbReference type="EC" id="2.3.2.26" evidence="3"/>
<keyword evidence="6 13" id="KW-0833">Ubl conjugation pathway</keyword>
<feature type="active site" description="Glycyl thioester intermediate" evidence="13">
    <location>
        <position position="1390"/>
    </location>
</feature>
<dbReference type="InterPro" id="IPR035983">
    <property type="entry name" value="Hect_E3_ubiquitin_ligase"/>
</dbReference>
<evidence type="ECO:0000256" key="14">
    <source>
        <dbReference type="SAM" id="MobiDB-lite"/>
    </source>
</evidence>
<keyword evidence="4" id="KW-1017">Isopeptide bond</keyword>
<feature type="compositionally biased region" description="Polar residues" evidence="14">
    <location>
        <begin position="13"/>
        <end position="23"/>
    </location>
</feature>
<protein>
    <recommendedName>
        <fullName evidence="10">Ubiquitin-protein ligase E3C</fullName>
        <ecNumber evidence="3">2.3.2.26</ecNumber>
    </recommendedName>
    <alternativeName>
        <fullName evidence="11">HECT-type ubiquitin transferase E3C</fullName>
    </alternativeName>
    <alternativeName>
        <fullName evidence="12">RTA-associated ubiquitin ligase</fullName>
    </alternativeName>
</protein>
<dbReference type="CDD" id="cd00078">
    <property type="entry name" value="HECTc"/>
    <property type="match status" value="1"/>
</dbReference>
<keyword evidence="7" id="KW-0832">Ubl conjugation</keyword>
<dbReference type="Gene3D" id="3.90.1750.10">
    <property type="entry name" value="Hect, E3 ligase catalytic domains"/>
    <property type="match status" value="1"/>
</dbReference>
<organism evidence="16 17">
    <name type="scientific">Plutella xylostella</name>
    <name type="common">Diamondback moth</name>
    <name type="synonym">Plutella maculipennis</name>
    <dbReference type="NCBI Taxonomy" id="51655"/>
    <lineage>
        <taxon>Eukaryota</taxon>
        <taxon>Metazoa</taxon>
        <taxon>Ecdysozoa</taxon>
        <taxon>Arthropoda</taxon>
        <taxon>Hexapoda</taxon>
        <taxon>Insecta</taxon>
        <taxon>Pterygota</taxon>
        <taxon>Neoptera</taxon>
        <taxon>Endopterygota</taxon>
        <taxon>Lepidoptera</taxon>
        <taxon>Glossata</taxon>
        <taxon>Ditrysia</taxon>
        <taxon>Yponomeutoidea</taxon>
        <taxon>Plutellidae</taxon>
        <taxon>Plutella</taxon>
    </lineage>
</organism>
<sequence>MYSFEGDFRRKPQQNLAGASAQRSTDRNALILQTQQQRQKREEHRRRLNSTIKIQAYVRSYMTRKYYKQIEREKFDSEFPQEDTDDDVFVSNLVARILYFYDDGQDVPRLISISQLLLKRWKRVFHSGGSAVQIRRLLALHLRLLRETSDLPLAVPLRMFEVFTSTVSLETALSPEDASTTIGHTLHYLVKRGYFSDLRNLMCRRTPPLLGPSANPPTPLCAALLELIMRPVHLVGKVPIPGYDGCMLRTSANPPTPLCAALLELMLRPVHLVGKVPIPGYDGCMLRTSANPPTPLCAALLELMLRPVHLVGKVPIPGYDGCMLRTSANPPTPLCAALLELMLRPVHLVGKVPIPGYDDTVMTEFTASFLCTAYPEPVEMFVIPSIVQDVNHRFPFLALVQCLQDDTKFAQRRLINDSWLLHSVLTLEPQQFVNEIRSLNSTKLPNNPYVLDYLKVVVKLTVNVCNKQINYEFEDSLYTQDTSADKDDDDSDTDSEPDLISLKEQMLLTRSIEMLNEPERCIMSACSQITDTDLSDEFLDSMSEICHNLLLSHRFALHKYRLLYTLAFKPVFLRGLWRFLSNMSHESSFGGTATPLLSALSRGMGSDYSVIGVHRLLAPLAVFCALFSLLIGTLHDTEFVRDTDFEGDEKMSVPQSPSATHAFSLSALGGLCRTLRQVCLGLVELACPERGASDSRATHAQPNKKPAWPHLFKVCLGLVELACPERGASDSRATHAQPNKKPAWPHLFKVCLGLVELACPERGASDSRATHAQPNNKPAWPHLFKVCLGLVELACPERGASDSRATHAQPNKKPAWPHLFKVCTHLLRALYVRDSRLQFCSQRGSPANCGGCGGAGAAWTVPGAVPDGPQAVLILAGTHARPNPRLLRQDQYRSSQLARFSRGLRGLRGRGGGVDRPGGCGGCGGAVPDGPQAVLILAGTHARPNPWLLRQDQYRSAQLGNEVPPGAAWTVPGAVPDGPQAVLILAGTHARPNPRLLRQDQYRSSQLEDGPPLTVKELRTVTILREIPFVVPFATRVQILQGLLNREKQESWYEMSNFNEGPMINISVRRSHLYEDAFDKLSPDNEPNMKLKLRVQLVNQAGADEAGVDGGGLFREFLSELLKSAFDPNRGLFRLTRDNMLYPNPGVHLLYDDFPMHYFFVGRMLGKAIYENLLVELPLAEFFLAKLCCRREPDVHALASLDPGLYRGLLLLKTHRRDDVPDLGLDFTIVSDELGEQRIDELKPGGANIPVTAENRIEYIHLVADYKLNRAIRAQCHAFKRGLTSVVSADWLRMFSCRELQLLIAGAETAVDINDLRAHTMYTGGFSDEHPTVKAFWKVVESFTDDQRRQLLKFVTSCSRPPLLGFKDLQPPFCIQNAGPSDRLPTSSTCMNLLKLPDFQSEAALAERLLYAVQAGAGFELS</sequence>
<dbReference type="FunFam" id="3.30.2160.10:FF:000002">
    <property type="entry name" value="Putative Ubiquitin-protein ligase E3C"/>
    <property type="match status" value="1"/>
</dbReference>
<dbReference type="GO" id="GO:0006511">
    <property type="term" value="P:ubiquitin-dependent protein catabolic process"/>
    <property type="evidence" value="ECO:0007669"/>
    <property type="project" value="TreeGrafter"/>
</dbReference>
<keyword evidence="17" id="KW-1185">Reference proteome</keyword>
<dbReference type="Proteomes" id="UP000653454">
    <property type="component" value="Unassembled WGS sequence"/>
</dbReference>
<dbReference type="Pfam" id="PF00612">
    <property type="entry name" value="IQ"/>
    <property type="match status" value="1"/>
</dbReference>
<evidence type="ECO:0000256" key="4">
    <source>
        <dbReference type="ARBA" id="ARBA00022499"/>
    </source>
</evidence>
<comment type="caution">
    <text evidence="16">The sequence shown here is derived from an EMBL/GenBank/DDBJ whole genome shotgun (WGS) entry which is preliminary data.</text>
</comment>
<dbReference type="GO" id="GO:0061630">
    <property type="term" value="F:ubiquitin protein ligase activity"/>
    <property type="evidence" value="ECO:0007669"/>
    <property type="project" value="UniProtKB-EC"/>
</dbReference>
<evidence type="ECO:0000256" key="2">
    <source>
        <dbReference type="ARBA" id="ARBA00004906"/>
    </source>
</evidence>
<dbReference type="Gene3D" id="3.30.2410.10">
    <property type="entry name" value="Hect, E3 ligase catalytic domain"/>
    <property type="match status" value="1"/>
</dbReference>
<feature type="domain" description="HECT" evidence="15">
    <location>
        <begin position="1085"/>
        <end position="1422"/>
    </location>
</feature>
<dbReference type="PANTHER" id="PTHR45700:SF2">
    <property type="entry name" value="UBIQUITIN-PROTEIN LIGASE E3C"/>
    <property type="match status" value="1"/>
</dbReference>
<dbReference type="SUPFAM" id="SSF56204">
    <property type="entry name" value="Hect, E3 ligase catalytic domain"/>
    <property type="match status" value="1"/>
</dbReference>
<evidence type="ECO:0000256" key="1">
    <source>
        <dbReference type="ARBA" id="ARBA00000885"/>
    </source>
</evidence>
<dbReference type="InterPro" id="IPR000569">
    <property type="entry name" value="HECT_dom"/>
</dbReference>
<dbReference type="PANTHER" id="PTHR45700">
    <property type="entry name" value="UBIQUITIN-PROTEIN LIGASE E3C"/>
    <property type="match status" value="1"/>
</dbReference>
<feature type="region of interest" description="Disordered" evidence="14">
    <location>
        <begin position="1"/>
        <end position="25"/>
    </location>
</feature>
<dbReference type="FunFam" id="3.90.1750.10:FF:000014">
    <property type="entry name" value="Putative Ubiquitin-protein ligase E3C"/>
    <property type="match status" value="1"/>
</dbReference>
<comment type="pathway">
    <text evidence="2">Protein modification; protein ubiquitination.</text>
</comment>
<comment type="similarity">
    <text evidence="8">Belongs to the UBE3C family.</text>
</comment>
<evidence type="ECO:0000256" key="10">
    <source>
        <dbReference type="ARBA" id="ARBA00067506"/>
    </source>
</evidence>
<evidence type="ECO:0000256" key="9">
    <source>
        <dbReference type="ARBA" id="ARBA00063372"/>
    </source>
</evidence>
<comment type="subunit">
    <text evidence="9">Interacts with 26S proteasomes. Interacts (via the HECT domain) with UBE2D1 and, less efficiently, with UBE2L3.</text>
</comment>
<dbReference type="Gene3D" id="3.30.2160.10">
    <property type="entry name" value="Hect, E3 ligase catalytic domain"/>
    <property type="match status" value="1"/>
</dbReference>
<feature type="compositionally biased region" description="Basic and acidic residues" evidence="14">
    <location>
        <begin position="1"/>
        <end position="10"/>
    </location>
</feature>
<dbReference type="GO" id="GO:0009966">
    <property type="term" value="P:regulation of signal transduction"/>
    <property type="evidence" value="ECO:0007669"/>
    <property type="project" value="UniProtKB-ARBA"/>
</dbReference>
<evidence type="ECO:0000256" key="5">
    <source>
        <dbReference type="ARBA" id="ARBA00022679"/>
    </source>
</evidence>
<dbReference type="GO" id="GO:0000209">
    <property type="term" value="P:protein polyubiquitination"/>
    <property type="evidence" value="ECO:0007669"/>
    <property type="project" value="InterPro"/>
</dbReference>
<name>A0A8S4G565_PLUXY</name>
<dbReference type="Pfam" id="PF00632">
    <property type="entry name" value="HECT"/>
    <property type="match status" value="1"/>
</dbReference>
<accession>A0A8S4G565</accession>
<evidence type="ECO:0000256" key="8">
    <source>
        <dbReference type="ARBA" id="ARBA00061050"/>
    </source>
</evidence>
<evidence type="ECO:0000259" key="15">
    <source>
        <dbReference type="PROSITE" id="PS50237"/>
    </source>
</evidence>
<dbReference type="PROSITE" id="PS50096">
    <property type="entry name" value="IQ"/>
    <property type="match status" value="1"/>
</dbReference>